<dbReference type="PRINTS" id="PR00453">
    <property type="entry name" value="VWFADOMAIN"/>
</dbReference>
<feature type="domain" description="VWFA" evidence="8">
    <location>
        <begin position="215"/>
        <end position="391"/>
    </location>
</feature>
<keyword evidence="5" id="KW-0677">Repeat</keyword>
<evidence type="ECO:0000313" key="9">
    <source>
        <dbReference type="Ensembl" id="ENSPLAP00000011780.1"/>
    </source>
</evidence>
<keyword evidence="7" id="KW-0176">Collagen</keyword>
<dbReference type="GO" id="GO:0005581">
    <property type="term" value="C:collagen trimer"/>
    <property type="evidence" value="ECO:0007669"/>
    <property type="project" value="UniProtKB-KW"/>
</dbReference>
<evidence type="ECO:0000259" key="8">
    <source>
        <dbReference type="PROSITE" id="PS50234"/>
    </source>
</evidence>
<proteinExistence type="predicted"/>
<dbReference type="InterPro" id="IPR050525">
    <property type="entry name" value="ECM_Assembly_Org"/>
</dbReference>
<sequence>MTLEAFISSLCLWCKGFHGNKTEHQKADIVFLLDGSDNMKPSERLILEFVTDFVKKLEIGPSKAQVALVQYSTEPTADFILNKYSLKEDTLNHLSNVKLKGGGSVNTGRAIDFVRNTVFTASSGSRLQQGVPQVLILASGRKSEDDMLRPVGMLKNAGIVPFAVGVDSADRFEMEQFAPGAWYFLKEASDFPIFNYIDYILVVTILGSSSTMKRDIVFLIDGSDDVRNTFSAIREFIANLVQSFDLDHEQDKVAFVQYSNNAEISFSLDSYATKDDVLQHIASLKPKGGRPQYIGAALQFVKDKVFVSNAGGRKNEGAKQILVVLAGGRSRDSPRGPATALKRGGVVILAVGSRQSNSAEMQAISSDTDYTYSVPDFVNLPRIQQLLMRSLTGMKSQETREGKGECLKVTYIHSVVKSVYTLLISYFLKVCQTSVFQNIKPI</sequence>
<reference evidence="9" key="2">
    <citation type="submission" date="2025-09" db="UniProtKB">
        <authorList>
            <consortium name="Ensembl"/>
        </authorList>
    </citation>
    <scope>IDENTIFICATION</scope>
</reference>
<dbReference type="SUPFAM" id="SSF53300">
    <property type="entry name" value="vWA-like"/>
    <property type="match status" value="2"/>
</dbReference>
<evidence type="ECO:0000256" key="6">
    <source>
        <dbReference type="ARBA" id="ARBA00022889"/>
    </source>
</evidence>
<dbReference type="PANTHER" id="PTHR24020:SF13">
    <property type="entry name" value="COLLAGEN ALPHA-3(VI) CHAIN"/>
    <property type="match status" value="1"/>
</dbReference>
<organism evidence="9 10">
    <name type="scientific">Poecilia latipinna</name>
    <name type="common">sailfin molly</name>
    <dbReference type="NCBI Taxonomy" id="48699"/>
    <lineage>
        <taxon>Eukaryota</taxon>
        <taxon>Metazoa</taxon>
        <taxon>Chordata</taxon>
        <taxon>Craniata</taxon>
        <taxon>Vertebrata</taxon>
        <taxon>Euteleostomi</taxon>
        <taxon>Actinopterygii</taxon>
        <taxon>Neopterygii</taxon>
        <taxon>Teleostei</taxon>
        <taxon>Neoteleostei</taxon>
        <taxon>Acanthomorphata</taxon>
        <taxon>Ovalentaria</taxon>
        <taxon>Atherinomorphae</taxon>
        <taxon>Cyprinodontiformes</taxon>
        <taxon>Poeciliidae</taxon>
        <taxon>Poeciliinae</taxon>
        <taxon>Poecilia</taxon>
    </lineage>
</organism>
<comment type="subcellular location">
    <subcellularLocation>
        <location evidence="1">Secreted</location>
        <location evidence="1">Extracellular space</location>
        <location evidence="1">Extracellular matrix</location>
    </subcellularLocation>
</comment>
<dbReference type="AlphaFoldDB" id="A0A3B3UEI3"/>
<dbReference type="Gene3D" id="3.40.50.410">
    <property type="entry name" value="von Willebrand factor, type A domain"/>
    <property type="match status" value="2"/>
</dbReference>
<evidence type="ECO:0000256" key="7">
    <source>
        <dbReference type="ARBA" id="ARBA00023119"/>
    </source>
</evidence>
<evidence type="ECO:0000256" key="1">
    <source>
        <dbReference type="ARBA" id="ARBA00004498"/>
    </source>
</evidence>
<dbReference type="InterPro" id="IPR002035">
    <property type="entry name" value="VWF_A"/>
</dbReference>
<dbReference type="STRING" id="48699.ENSPLAP00000011780"/>
<keyword evidence="2" id="KW-0964">Secreted</keyword>
<dbReference type="InterPro" id="IPR036465">
    <property type="entry name" value="vWFA_dom_sf"/>
</dbReference>
<dbReference type="SMART" id="SM00327">
    <property type="entry name" value="VWA"/>
    <property type="match status" value="2"/>
</dbReference>
<feature type="domain" description="VWFA" evidence="8">
    <location>
        <begin position="28"/>
        <end position="200"/>
    </location>
</feature>
<keyword evidence="6" id="KW-0130">Cell adhesion</keyword>
<dbReference type="Proteomes" id="UP000261500">
    <property type="component" value="Unplaced"/>
</dbReference>
<evidence type="ECO:0000256" key="4">
    <source>
        <dbReference type="ARBA" id="ARBA00022729"/>
    </source>
</evidence>
<dbReference type="FunFam" id="3.40.50.410:FF:000003">
    <property type="entry name" value="Collagen type VI alpha 3 chain"/>
    <property type="match status" value="2"/>
</dbReference>
<protein>
    <recommendedName>
        <fullName evidence="8">VWFA domain-containing protein</fullName>
    </recommendedName>
</protein>
<name>A0A3B3UEI3_9TELE</name>
<evidence type="ECO:0000256" key="2">
    <source>
        <dbReference type="ARBA" id="ARBA00022525"/>
    </source>
</evidence>
<reference evidence="9" key="1">
    <citation type="submission" date="2025-08" db="UniProtKB">
        <authorList>
            <consortium name="Ensembl"/>
        </authorList>
    </citation>
    <scope>IDENTIFICATION</scope>
</reference>
<dbReference type="GeneTree" id="ENSGT00940000156462"/>
<evidence type="ECO:0000256" key="3">
    <source>
        <dbReference type="ARBA" id="ARBA00022530"/>
    </source>
</evidence>
<keyword evidence="4" id="KW-0732">Signal</keyword>
<evidence type="ECO:0000313" key="10">
    <source>
        <dbReference type="Proteomes" id="UP000261500"/>
    </source>
</evidence>
<accession>A0A3B3UEI3</accession>
<dbReference type="GO" id="GO:0007155">
    <property type="term" value="P:cell adhesion"/>
    <property type="evidence" value="ECO:0007669"/>
    <property type="project" value="UniProtKB-KW"/>
</dbReference>
<dbReference type="PROSITE" id="PS50234">
    <property type="entry name" value="VWFA"/>
    <property type="match status" value="2"/>
</dbReference>
<dbReference type="PANTHER" id="PTHR24020">
    <property type="entry name" value="COLLAGEN ALPHA"/>
    <property type="match status" value="1"/>
</dbReference>
<dbReference type="Pfam" id="PF00092">
    <property type="entry name" value="VWA"/>
    <property type="match status" value="2"/>
</dbReference>
<keyword evidence="3" id="KW-0272">Extracellular matrix</keyword>
<keyword evidence="10" id="KW-1185">Reference proteome</keyword>
<evidence type="ECO:0000256" key="5">
    <source>
        <dbReference type="ARBA" id="ARBA00022737"/>
    </source>
</evidence>
<dbReference type="Ensembl" id="ENSPLAT00000019269.1">
    <property type="protein sequence ID" value="ENSPLAP00000011780.1"/>
    <property type="gene ID" value="ENSPLAG00000014957.1"/>
</dbReference>
<dbReference type="GO" id="GO:0005615">
    <property type="term" value="C:extracellular space"/>
    <property type="evidence" value="ECO:0007669"/>
    <property type="project" value="TreeGrafter"/>
</dbReference>